<dbReference type="EMBL" id="NOKQ01000196">
    <property type="protein sequence ID" value="OZS78392.1"/>
    <property type="molecule type" value="Genomic_DNA"/>
</dbReference>
<evidence type="ECO:0000256" key="1">
    <source>
        <dbReference type="SAM" id="MobiDB-lite"/>
    </source>
</evidence>
<dbReference type="AlphaFoldDB" id="A0A264W490"/>
<sequence length="361" mass="40621">MKLSNLDFLCSVPLKHATSAKSSDTLEGTSLFQALFTELQVPAFTENEVSSENTEEALVDEAVVEETSDVKQEDIPVEHSFSDFVKTAEPELDLKLVPKPLPLPLPEFFVELPRRPVTVVDLPEPTVPLPSAPLFVRSERFEGEDLKKIESNLILTEQGKQAEKISSQKIYIEEHKLESNSPLRTLQPEPVQAPLVIQQSEQVSEPQALPVIELRLPEEVPDLQQQLRQEVPRVILTPIKDVAAASGGTFRIQIFPEHLGHIDLMVSVEEGQVTAKMITSSHLAKDVLELQLPQLRQQLLDQGVAIEAFEIEWREEKEAPQQQAREQQAEARKQHPRNHGSLEQDETEREPLSEEGIDYSV</sequence>
<reference evidence="3 4" key="1">
    <citation type="submission" date="2017-07" db="EMBL/GenBank/DDBJ databases">
        <title>Tetzosporium hominis gen.nov. sp.nov.</title>
        <authorList>
            <person name="Tetz G."/>
            <person name="Tetz V."/>
        </authorList>
    </citation>
    <scope>NUCLEOTIDE SEQUENCE [LARGE SCALE GENOMIC DNA]</scope>
    <source>
        <strain evidence="3 4">VT-49</strain>
    </source>
</reference>
<dbReference type="Proteomes" id="UP000217065">
    <property type="component" value="Unassembled WGS sequence"/>
</dbReference>
<feature type="region of interest" description="Disordered" evidence="1">
    <location>
        <begin position="316"/>
        <end position="361"/>
    </location>
</feature>
<feature type="compositionally biased region" description="Acidic residues" evidence="1">
    <location>
        <begin position="343"/>
        <end position="361"/>
    </location>
</feature>
<proteinExistence type="predicted"/>
<dbReference type="InterPro" id="IPR038610">
    <property type="entry name" value="FliK-like_C_sf"/>
</dbReference>
<feature type="domain" description="Flagellar hook-length control protein-like C-terminal" evidence="2">
    <location>
        <begin position="246"/>
        <end position="317"/>
    </location>
</feature>
<name>A0A264W490_9BACL</name>
<protein>
    <recommendedName>
        <fullName evidence="2">Flagellar hook-length control protein-like C-terminal domain-containing protein</fullName>
    </recommendedName>
</protein>
<dbReference type="Gene3D" id="3.30.750.140">
    <property type="match status" value="1"/>
</dbReference>
<dbReference type="InterPro" id="IPR021136">
    <property type="entry name" value="Flagellar_hook_control-like_C"/>
</dbReference>
<evidence type="ECO:0000313" key="4">
    <source>
        <dbReference type="Proteomes" id="UP000217065"/>
    </source>
</evidence>
<dbReference type="Pfam" id="PF02120">
    <property type="entry name" value="Flg_hook"/>
    <property type="match status" value="1"/>
</dbReference>
<comment type="caution">
    <text evidence="3">The sequence shown here is derived from an EMBL/GenBank/DDBJ whole genome shotgun (WGS) entry which is preliminary data.</text>
</comment>
<organism evidence="3 4">
    <name type="scientific">Tetzosporium hominis</name>
    <dbReference type="NCBI Taxonomy" id="2020506"/>
    <lineage>
        <taxon>Bacteria</taxon>
        <taxon>Bacillati</taxon>
        <taxon>Bacillota</taxon>
        <taxon>Bacilli</taxon>
        <taxon>Bacillales</taxon>
        <taxon>Caryophanaceae</taxon>
        <taxon>Tetzosporium</taxon>
    </lineage>
</organism>
<evidence type="ECO:0000313" key="3">
    <source>
        <dbReference type="EMBL" id="OZS78392.1"/>
    </source>
</evidence>
<accession>A0A264W490</accession>
<keyword evidence="4" id="KW-1185">Reference proteome</keyword>
<evidence type="ECO:0000259" key="2">
    <source>
        <dbReference type="Pfam" id="PF02120"/>
    </source>
</evidence>
<dbReference type="RefSeq" id="WP_094942412.1">
    <property type="nucleotide sequence ID" value="NZ_NOKQ01000196.1"/>
</dbReference>
<dbReference type="OrthoDB" id="2380967at2"/>
<gene>
    <name evidence="3" type="ORF">CF394_06445</name>
</gene>